<protein>
    <recommendedName>
        <fullName evidence="1">Serine/threonine-protein phosphatase</fullName>
        <ecNumber evidence="1">3.1.3.16</ecNumber>
    </recommendedName>
</protein>
<keyword evidence="5" id="KW-1185">Reference proteome</keyword>
<dbReference type="PANTHER" id="PTHR45673">
    <property type="entry name" value="SERINE/THREONINE-PROTEIN PHOSPHATASE 2B CATALYTIC SUBUNIT 1-RELATED"/>
    <property type="match status" value="1"/>
</dbReference>
<evidence type="ECO:0000313" key="5">
    <source>
        <dbReference type="Proteomes" id="UP001162131"/>
    </source>
</evidence>
<dbReference type="AlphaFoldDB" id="A0AAU9JTM2"/>
<dbReference type="GO" id="GO:0097720">
    <property type="term" value="P:calcineurin-mediated signaling"/>
    <property type="evidence" value="ECO:0007669"/>
    <property type="project" value="InterPro"/>
</dbReference>
<evidence type="ECO:0000256" key="1">
    <source>
        <dbReference type="RuleBase" id="RU004273"/>
    </source>
</evidence>
<dbReference type="PROSITE" id="PS00125">
    <property type="entry name" value="SER_THR_PHOSPHATASE"/>
    <property type="match status" value="1"/>
</dbReference>
<feature type="domain" description="Serine/threonine specific protein phosphatases" evidence="3">
    <location>
        <begin position="143"/>
        <end position="148"/>
    </location>
</feature>
<dbReference type="InterPro" id="IPR004843">
    <property type="entry name" value="Calcineurin-like_PHP"/>
</dbReference>
<dbReference type="Proteomes" id="UP001162131">
    <property type="component" value="Unassembled WGS sequence"/>
</dbReference>
<evidence type="ECO:0000256" key="2">
    <source>
        <dbReference type="SAM" id="Coils"/>
    </source>
</evidence>
<evidence type="ECO:0000313" key="4">
    <source>
        <dbReference type="EMBL" id="CAG9329083.1"/>
    </source>
</evidence>
<name>A0AAU9JTM2_9CILI</name>
<accession>A0AAU9JTM2</accession>
<dbReference type="GO" id="GO:0033192">
    <property type="term" value="F:calmodulin-dependent protein phosphatase activity"/>
    <property type="evidence" value="ECO:0007669"/>
    <property type="project" value="InterPro"/>
</dbReference>
<gene>
    <name evidence="4" type="ORF">BSTOLATCC_MIC47917</name>
</gene>
<organism evidence="4 5">
    <name type="scientific">Blepharisma stoltei</name>
    <dbReference type="NCBI Taxonomy" id="1481888"/>
    <lineage>
        <taxon>Eukaryota</taxon>
        <taxon>Sar</taxon>
        <taxon>Alveolata</taxon>
        <taxon>Ciliophora</taxon>
        <taxon>Postciliodesmatophora</taxon>
        <taxon>Heterotrichea</taxon>
        <taxon>Heterotrichida</taxon>
        <taxon>Blepharismidae</taxon>
        <taxon>Blepharisma</taxon>
    </lineage>
</organism>
<dbReference type="SUPFAM" id="SSF56300">
    <property type="entry name" value="Metallo-dependent phosphatases"/>
    <property type="match status" value="1"/>
</dbReference>
<sequence length="471" mass="54576">MEPLSDPLNDRVVKNSTIPPHRPLDHNLLFPDKSKIPDTKILREHLKKEGKLHKSDLIQIIESASSIFRSEPNLLWLRDPIIIVGDIHGQFYDLLKMFEIGGSPKVTKYLFLGDYVDRGVFSTEVIILLYSLKVRYPDKIYMLRGNHESRNMTSYFNFRSECITKYDLDAYDRIMESFDLLPLSSLINEKFIALHGGISPRLAAIEDIGDINRFREPPKDGIFCDILWSDPINDDYGRLSSQFQPNQARGCSFVFGHEAVTKFLDRTDLISIIRGHEAQLDGFKMHRWNGSNEFPSVITVFSAPNYCDTYNNKAAIIKLDDDVINIQQFNFTNHPFMLPNFMNVFAWSVPFLVEKVMAIFMALLEKKSVNGKAEADEQYEKRCEELEKQIREKHKAILKDKVKSIGKMMKLYKKVREEHEFLLDSQATIFSGQMSKHVFFEDNLAFECDEENFMKAKAVDESLEKSFNSYI</sequence>
<dbReference type="Pfam" id="PF00149">
    <property type="entry name" value="Metallophos"/>
    <property type="match status" value="1"/>
</dbReference>
<evidence type="ECO:0000259" key="3">
    <source>
        <dbReference type="PROSITE" id="PS00125"/>
    </source>
</evidence>
<reference evidence="4" key="1">
    <citation type="submission" date="2021-09" db="EMBL/GenBank/DDBJ databases">
        <authorList>
            <consortium name="AG Swart"/>
            <person name="Singh M."/>
            <person name="Singh A."/>
            <person name="Seah K."/>
            <person name="Emmerich C."/>
        </authorList>
    </citation>
    <scope>NUCLEOTIDE SEQUENCE</scope>
    <source>
        <strain evidence="4">ATCC30299</strain>
    </source>
</reference>
<proteinExistence type="inferred from homology"/>
<dbReference type="EC" id="3.1.3.16" evidence="1"/>
<feature type="coiled-coil region" evidence="2">
    <location>
        <begin position="369"/>
        <end position="396"/>
    </location>
</feature>
<dbReference type="EMBL" id="CAJZBQ010000047">
    <property type="protein sequence ID" value="CAG9329083.1"/>
    <property type="molecule type" value="Genomic_DNA"/>
</dbReference>
<dbReference type="Gene3D" id="3.60.21.10">
    <property type="match status" value="1"/>
</dbReference>
<dbReference type="InterPro" id="IPR029052">
    <property type="entry name" value="Metallo-depent_PP-like"/>
</dbReference>
<dbReference type="SMART" id="SM00156">
    <property type="entry name" value="PP2Ac"/>
    <property type="match status" value="1"/>
</dbReference>
<keyword evidence="2" id="KW-0175">Coiled coil</keyword>
<comment type="similarity">
    <text evidence="1">Belongs to the PPP phosphatase family.</text>
</comment>
<comment type="caution">
    <text evidence="4">The sequence shown here is derived from an EMBL/GenBank/DDBJ whole genome shotgun (WGS) entry which is preliminary data.</text>
</comment>
<dbReference type="PRINTS" id="PR00114">
    <property type="entry name" value="STPHPHTASE"/>
</dbReference>
<keyword evidence="1" id="KW-0378">Hydrolase</keyword>
<comment type="catalytic activity">
    <reaction evidence="1">
        <text>O-phospho-L-threonyl-[protein] + H2O = L-threonyl-[protein] + phosphate</text>
        <dbReference type="Rhea" id="RHEA:47004"/>
        <dbReference type="Rhea" id="RHEA-COMP:11060"/>
        <dbReference type="Rhea" id="RHEA-COMP:11605"/>
        <dbReference type="ChEBI" id="CHEBI:15377"/>
        <dbReference type="ChEBI" id="CHEBI:30013"/>
        <dbReference type="ChEBI" id="CHEBI:43474"/>
        <dbReference type="ChEBI" id="CHEBI:61977"/>
        <dbReference type="EC" id="3.1.3.16"/>
    </reaction>
</comment>
<dbReference type="InterPro" id="IPR043360">
    <property type="entry name" value="PP2B"/>
</dbReference>
<dbReference type="InterPro" id="IPR006186">
    <property type="entry name" value="Ser/Thr-sp_prot-phosphatase"/>
</dbReference>